<dbReference type="STRING" id="1237085.Ngar_c10920"/>
<dbReference type="HOGENOM" id="CLU_2177958_0_0_2"/>
<dbReference type="Proteomes" id="UP000008037">
    <property type="component" value="Chromosome"/>
</dbReference>
<dbReference type="EMBL" id="CP002408">
    <property type="protein sequence ID" value="AFU58034.1"/>
    <property type="molecule type" value="Genomic_DNA"/>
</dbReference>
<dbReference type="BioCyc" id="CNIT1237085:G1324-1090-MONOMER"/>
<proteinExistence type="predicted"/>
<dbReference type="InParanoid" id="K0IMM9"/>
<keyword evidence="2" id="KW-1185">Reference proteome</keyword>
<sequence length="109" mass="13226">MAYDLVAIPTIHDFFERHKSEMADKYVDTLFVIYRPHNNEIFFSIWYSLPLYKTMNATVMPDRYTLTSLDEISFKIPILKQFPELNDENYQPWIDFNILQYNFCCRPRL</sequence>
<dbReference type="KEGG" id="nga:Ngar_c10920"/>
<evidence type="ECO:0000313" key="1">
    <source>
        <dbReference type="EMBL" id="AFU58034.1"/>
    </source>
</evidence>
<gene>
    <name evidence="1" type="ordered locus">Ngar_c10920</name>
</gene>
<accession>K0IMM9</accession>
<dbReference type="AlphaFoldDB" id="K0IMM9"/>
<organism evidence="1 2">
    <name type="scientific">Nitrososphaera gargensis (strain Ga9.2)</name>
    <dbReference type="NCBI Taxonomy" id="1237085"/>
    <lineage>
        <taxon>Archaea</taxon>
        <taxon>Nitrososphaerota</taxon>
        <taxon>Nitrososphaeria</taxon>
        <taxon>Nitrososphaerales</taxon>
        <taxon>Nitrososphaeraceae</taxon>
        <taxon>Nitrososphaera</taxon>
    </lineage>
</organism>
<reference evidence="1 2" key="1">
    <citation type="journal article" date="2012" name="Environ. Microbiol.">
        <title>The genome of the ammonia-oxidizing Candidatus Nitrososphaera gargensis: insights into metabolic versatility and environmental adaptations.</title>
        <authorList>
            <person name="Spang A."/>
            <person name="Poehlein A."/>
            <person name="Offre P."/>
            <person name="Zumbragel S."/>
            <person name="Haider S."/>
            <person name="Rychlik N."/>
            <person name="Nowka B."/>
            <person name="Schmeisser C."/>
            <person name="Lebedeva E.V."/>
            <person name="Rattei T."/>
            <person name="Bohm C."/>
            <person name="Schmid M."/>
            <person name="Galushko A."/>
            <person name="Hatzenpichler R."/>
            <person name="Weinmaier T."/>
            <person name="Daniel R."/>
            <person name="Schleper C."/>
            <person name="Spieck E."/>
            <person name="Streit W."/>
            <person name="Wagner M."/>
        </authorList>
    </citation>
    <scope>NUCLEOTIDE SEQUENCE [LARGE SCALE GENOMIC DNA]</scope>
    <source>
        <strain evidence="2">Ga9.2</strain>
    </source>
</reference>
<protein>
    <submittedName>
        <fullName evidence="1">Uncharacterized protein</fullName>
    </submittedName>
</protein>
<name>K0IMM9_NITGG</name>
<evidence type="ECO:0000313" key="2">
    <source>
        <dbReference type="Proteomes" id="UP000008037"/>
    </source>
</evidence>